<feature type="transmembrane region" description="Helical" evidence="6">
    <location>
        <begin position="133"/>
        <end position="154"/>
    </location>
</feature>
<gene>
    <name evidence="9" type="ORF">CP968_30205</name>
    <name evidence="8" type="ORF">GCM10010371_35190</name>
</gene>
<dbReference type="EMBL" id="CP023701">
    <property type="protein sequence ID" value="QEU81982.1"/>
    <property type="molecule type" value="Genomic_DNA"/>
</dbReference>
<dbReference type="PANTHER" id="PTHR30213">
    <property type="entry name" value="INNER MEMBRANE PROTEIN YHJD"/>
    <property type="match status" value="1"/>
</dbReference>
<organism evidence="9 10">
    <name type="scientific">Streptomyces subrutilus</name>
    <dbReference type="NCBI Taxonomy" id="36818"/>
    <lineage>
        <taxon>Bacteria</taxon>
        <taxon>Bacillati</taxon>
        <taxon>Actinomycetota</taxon>
        <taxon>Actinomycetes</taxon>
        <taxon>Kitasatosporales</taxon>
        <taxon>Streptomycetaceae</taxon>
        <taxon>Streptomyces</taxon>
    </lineage>
</organism>
<evidence type="ECO:0000256" key="7">
    <source>
        <dbReference type="SAM" id="SignalP"/>
    </source>
</evidence>
<evidence type="ECO:0000256" key="1">
    <source>
        <dbReference type="ARBA" id="ARBA00004651"/>
    </source>
</evidence>
<dbReference type="AlphaFoldDB" id="A0A5P2URR4"/>
<dbReference type="GO" id="GO:0005886">
    <property type="term" value="C:plasma membrane"/>
    <property type="evidence" value="ECO:0007669"/>
    <property type="project" value="UniProtKB-SubCell"/>
</dbReference>
<feature type="transmembrane region" description="Helical" evidence="6">
    <location>
        <begin position="101"/>
        <end position="121"/>
    </location>
</feature>
<keyword evidence="7" id="KW-0732">Signal</keyword>
<keyword evidence="5 6" id="KW-0472">Membrane</keyword>
<feature type="transmembrane region" description="Helical" evidence="6">
    <location>
        <begin position="166"/>
        <end position="189"/>
    </location>
</feature>
<evidence type="ECO:0000256" key="2">
    <source>
        <dbReference type="ARBA" id="ARBA00022475"/>
    </source>
</evidence>
<keyword evidence="4 6" id="KW-1133">Transmembrane helix</keyword>
<accession>A0A5P2URR4</accession>
<evidence type="ECO:0008006" key="11">
    <source>
        <dbReference type="Google" id="ProtNLM"/>
    </source>
</evidence>
<keyword evidence="2" id="KW-1003">Cell membrane</keyword>
<dbReference type="KEGG" id="ssub:CP968_30205"/>
<comment type="subcellular location">
    <subcellularLocation>
        <location evidence="1">Cell membrane</location>
        <topology evidence="1">Multi-pass membrane protein</topology>
    </subcellularLocation>
</comment>
<dbReference type="EMBL" id="BMVX01000012">
    <property type="protein sequence ID" value="GGZ72284.1"/>
    <property type="molecule type" value="Genomic_DNA"/>
</dbReference>
<dbReference type="Proteomes" id="UP000326831">
    <property type="component" value="Chromosome"/>
</dbReference>
<dbReference type="Pfam" id="PF03631">
    <property type="entry name" value="Virul_fac_BrkB"/>
    <property type="match status" value="1"/>
</dbReference>
<dbReference type="OrthoDB" id="3850998at2"/>
<protein>
    <recommendedName>
        <fullName evidence="11">YihY/virulence factor BrkB family protein</fullName>
    </recommendedName>
</protein>
<evidence type="ECO:0000256" key="4">
    <source>
        <dbReference type="ARBA" id="ARBA00022989"/>
    </source>
</evidence>
<keyword evidence="10" id="KW-1185">Reference proteome</keyword>
<evidence type="ECO:0000256" key="3">
    <source>
        <dbReference type="ARBA" id="ARBA00022692"/>
    </source>
</evidence>
<reference evidence="8" key="1">
    <citation type="journal article" date="2014" name="Int. J. Syst. Evol. Microbiol.">
        <title>Complete genome sequence of Corynebacterium casei LMG S-19264T (=DSM 44701T), isolated from a smear-ripened cheese.</title>
        <authorList>
            <consortium name="US DOE Joint Genome Institute (JGI-PGF)"/>
            <person name="Walter F."/>
            <person name="Albersmeier A."/>
            <person name="Kalinowski J."/>
            <person name="Ruckert C."/>
        </authorList>
    </citation>
    <scope>NUCLEOTIDE SEQUENCE</scope>
    <source>
        <strain evidence="8">JCM 4834</strain>
    </source>
</reference>
<keyword evidence="3 6" id="KW-0812">Transmembrane</keyword>
<evidence type="ECO:0000256" key="5">
    <source>
        <dbReference type="ARBA" id="ARBA00023136"/>
    </source>
</evidence>
<dbReference type="Proteomes" id="UP000634660">
    <property type="component" value="Unassembled WGS sequence"/>
</dbReference>
<feature type="chain" id="PRO_5044622906" description="YihY/virulence factor BrkB family protein" evidence="7">
    <location>
        <begin position="19"/>
        <end position="277"/>
    </location>
</feature>
<name>A0A5P2URR4_9ACTN</name>
<sequence>MALASSALTALIPLAVLGGALLDLVGDHDVADEIIDHYGLTGGGAQAVTDLFASTADEAASTGAGIAGTVFVVISVLGFSRAAQRVFEQAWELKPLSVRNTLNGLWWIACSAAFLALNGWISASLDQRRLGLASAACQAVLSVGFFVLSGRILSAKRLSRTELLPFGVLAAVLAACYSVGASIYLPHLFDSYATAYGAVGAVFALISALFGAMLVVVGSVALGREVHDELGRIRAGRRPADDEVRREWDAVLDEMRSRWRTARRQLSPRRDRDPPPG</sequence>
<feature type="transmembrane region" description="Helical" evidence="6">
    <location>
        <begin position="195"/>
        <end position="222"/>
    </location>
</feature>
<evidence type="ECO:0000313" key="8">
    <source>
        <dbReference type="EMBL" id="GGZ72284.1"/>
    </source>
</evidence>
<feature type="signal peptide" evidence="7">
    <location>
        <begin position="1"/>
        <end position="18"/>
    </location>
</feature>
<dbReference type="InterPro" id="IPR017039">
    <property type="entry name" value="Virul_fac_BrkB"/>
</dbReference>
<dbReference type="PANTHER" id="PTHR30213:SF0">
    <property type="entry name" value="UPF0761 MEMBRANE PROTEIN YIHY"/>
    <property type="match status" value="1"/>
</dbReference>
<evidence type="ECO:0000313" key="10">
    <source>
        <dbReference type="Proteomes" id="UP000326831"/>
    </source>
</evidence>
<proteinExistence type="predicted"/>
<feature type="transmembrane region" description="Helical" evidence="6">
    <location>
        <begin position="59"/>
        <end position="80"/>
    </location>
</feature>
<evidence type="ECO:0000256" key="6">
    <source>
        <dbReference type="SAM" id="Phobius"/>
    </source>
</evidence>
<evidence type="ECO:0000313" key="9">
    <source>
        <dbReference type="EMBL" id="QEU81982.1"/>
    </source>
</evidence>
<reference evidence="9 10" key="2">
    <citation type="submission" date="2017-09" db="EMBL/GenBank/DDBJ databases">
        <authorList>
            <person name="Lee N."/>
            <person name="Cho B.-K."/>
        </authorList>
    </citation>
    <scope>NUCLEOTIDE SEQUENCE [LARGE SCALE GENOMIC DNA]</scope>
    <source>
        <strain evidence="9 10">ATCC 27467</strain>
    </source>
</reference>
<reference evidence="8" key="3">
    <citation type="submission" date="2020-09" db="EMBL/GenBank/DDBJ databases">
        <authorList>
            <person name="Sun Q."/>
            <person name="Ohkuma M."/>
        </authorList>
    </citation>
    <scope>NUCLEOTIDE SEQUENCE</scope>
    <source>
        <strain evidence="8">JCM 4834</strain>
    </source>
</reference>